<feature type="domain" description="GPI inositol-deacylase transmembrane" evidence="2">
    <location>
        <begin position="105"/>
        <end position="338"/>
    </location>
</feature>
<feature type="transmembrane region" description="Helical" evidence="1">
    <location>
        <begin position="270"/>
        <end position="291"/>
    </location>
</feature>
<dbReference type="InterPro" id="IPR056824">
    <property type="entry name" value="PGAP1_TMD"/>
</dbReference>
<comment type="caution">
    <text evidence="3">The sequence shown here is derived from an EMBL/GenBank/DDBJ whole genome shotgun (WGS) entry which is preliminary data.</text>
</comment>
<dbReference type="Pfam" id="PF25140">
    <property type="entry name" value="PGAP1_TMD"/>
    <property type="match status" value="1"/>
</dbReference>
<dbReference type="STRING" id="48709.A0A1D2MIY7"/>
<protein>
    <submittedName>
        <fullName evidence="3">GPI inositol-deacylase</fullName>
    </submittedName>
</protein>
<evidence type="ECO:0000256" key="1">
    <source>
        <dbReference type="SAM" id="Phobius"/>
    </source>
</evidence>
<sequence length="366" mass="41522">MWWNQAINYNGKPSSTPLESERQFFRLVWRMVPGFYGAVLLMTMFFQKDGDNWSSFHLLLLKNAYHLTVLPGFIFAVLLHFIPTDWPLTLHPNEYSPVLPTLLFMIGYCFTLSISTLIWYLIITGGTTVHSIIVNLLSSRFSSWLPSRFTSSFRGVQEHLTEAAVEVTLTRFPLTISILLLALSFATCGALGISLVAVCYLVKLFKIYEDLLEDLLKAKIANLKDNLSPINFHFGCFMLWGLVTALNIPALLHWTRELGSGSAEDTQWDLSMYLCLLLLPTVAILWQEFVPKMEPTIWKLHRYAFYAMGMACALWGTHRLYVTAFLITFVFLTMAICQLVSVMINALLKTTENTPPQEAPPPPSSS</sequence>
<proteinExistence type="predicted"/>
<dbReference type="EMBL" id="LJIJ01001130">
    <property type="protein sequence ID" value="ODM92872.1"/>
    <property type="molecule type" value="Genomic_DNA"/>
</dbReference>
<dbReference type="InterPro" id="IPR039529">
    <property type="entry name" value="PGAP1/BST1"/>
</dbReference>
<feature type="transmembrane region" description="Helical" evidence="1">
    <location>
        <begin position="176"/>
        <end position="202"/>
    </location>
</feature>
<dbReference type="PANTHER" id="PTHR15495:SF7">
    <property type="entry name" value="GPI INOSITOL-DEACYLASE"/>
    <property type="match status" value="1"/>
</dbReference>
<keyword evidence="4" id="KW-1185">Reference proteome</keyword>
<dbReference type="PANTHER" id="PTHR15495">
    <property type="entry name" value="NEGATIVE REGULATOR OF VESICLE FORMATION-RELATED"/>
    <property type="match status" value="1"/>
</dbReference>
<feature type="transmembrane region" description="Helical" evidence="1">
    <location>
        <begin position="58"/>
        <end position="82"/>
    </location>
</feature>
<feature type="transmembrane region" description="Helical" evidence="1">
    <location>
        <begin position="327"/>
        <end position="348"/>
    </location>
</feature>
<evidence type="ECO:0000313" key="4">
    <source>
        <dbReference type="Proteomes" id="UP000094527"/>
    </source>
</evidence>
<dbReference type="GO" id="GO:0005783">
    <property type="term" value="C:endoplasmic reticulum"/>
    <property type="evidence" value="ECO:0007669"/>
    <property type="project" value="TreeGrafter"/>
</dbReference>
<dbReference type="GO" id="GO:0006505">
    <property type="term" value="P:GPI anchor metabolic process"/>
    <property type="evidence" value="ECO:0007669"/>
    <property type="project" value="TreeGrafter"/>
</dbReference>
<dbReference type="GO" id="GO:0006888">
    <property type="term" value="P:endoplasmic reticulum to Golgi vesicle-mediated transport"/>
    <property type="evidence" value="ECO:0007669"/>
    <property type="project" value="TreeGrafter"/>
</dbReference>
<dbReference type="GO" id="GO:0016020">
    <property type="term" value="C:membrane"/>
    <property type="evidence" value="ECO:0007669"/>
    <property type="project" value="GOC"/>
</dbReference>
<gene>
    <name evidence="3" type="ORF">Ocin01_13813</name>
</gene>
<organism evidence="3 4">
    <name type="scientific">Orchesella cincta</name>
    <name type="common">Springtail</name>
    <name type="synonym">Podura cincta</name>
    <dbReference type="NCBI Taxonomy" id="48709"/>
    <lineage>
        <taxon>Eukaryota</taxon>
        <taxon>Metazoa</taxon>
        <taxon>Ecdysozoa</taxon>
        <taxon>Arthropoda</taxon>
        <taxon>Hexapoda</taxon>
        <taxon>Collembola</taxon>
        <taxon>Entomobryomorpha</taxon>
        <taxon>Entomobryoidea</taxon>
        <taxon>Orchesellidae</taxon>
        <taxon>Orchesellinae</taxon>
        <taxon>Orchesella</taxon>
    </lineage>
</organism>
<dbReference type="GO" id="GO:0050185">
    <property type="term" value="F:phosphatidylinositol deacylase activity"/>
    <property type="evidence" value="ECO:0007669"/>
    <property type="project" value="TreeGrafter"/>
</dbReference>
<reference evidence="3 4" key="1">
    <citation type="journal article" date="2016" name="Genome Biol. Evol.">
        <title>Gene Family Evolution Reflects Adaptation to Soil Environmental Stressors in the Genome of the Collembolan Orchesella cincta.</title>
        <authorList>
            <person name="Faddeeva-Vakhrusheva A."/>
            <person name="Derks M.F."/>
            <person name="Anvar S.Y."/>
            <person name="Agamennone V."/>
            <person name="Suring W."/>
            <person name="Smit S."/>
            <person name="van Straalen N.M."/>
            <person name="Roelofs D."/>
        </authorList>
    </citation>
    <scope>NUCLEOTIDE SEQUENCE [LARGE SCALE GENOMIC DNA]</scope>
    <source>
        <tissue evidence="3">Mixed pool</tissue>
    </source>
</reference>
<feature type="transmembrane region" description="Helical" evidence="1">
    <location>
        <begin position="102"/>
        <end position="122"/>
    </location>
</feature>
<evidence type="ECO:0000259" key="2">
    <source>
        <dbReference type="Pfam" id="PF25140"/>
    </source>
</evidence>
<dbReference type="AlphaFoldDB" id="A0A1D2MIY7"/>
<keyword evidence="1" id="KW-0812">Transmembrane</keyword>
<keyword evidence="1" id="KW-0472">Membrane</keyword>
<dbReference type="OrthoDB" id="348976at2759"/>
<feature type="transmembrane region" description="Helical" evidence="1">
    <location>
        <begin position="230"/>
        <end position="250"/>
    </location>
</feature>
<dbReference type="Proteomes" id="UP000094527">
    <property type="component" value="Unassembled WGS sequence"/>
</dbReference>
<evidence type="ECO:0000313" key="3">
    <source>
        <dbReference type="EMBL" id="ODM92872.1"/>
    </source>
</evidence>
<name>A0A1D2MIY7_ORCCI</name>
<accession>A0A1D2MIY7</accession>
<keyword evidence="1" id="KW-1133">Transmembrane helix</keyword>
<feature type="transmembrane region" description="Helical" evidence="1">
    <location>
        <begin position="27"/>
        <end position="46"/>
    </location>
</feature>